<keyword evidence="9" id="KW-1185">Reference proteome</keyword>
<evidence type="ECO:0000313" key="8">
    <source>
        <dbReference type="EMBL" id="KAK3271964.1"/>
    </source>
</evidence>
<sequence length="653" mass="73778">MDIDGPSNGPSSGGEDGNNPSTSDLSASKDEFKKNLLKHFEDLVARGVPPNHAAALALKLASGTAEKPLDLPSFLESVEDAKITNDFKNLLKTIGEVFSSVEALDSSFLLNPGRPNGARDTEERDAKGLSIDYLSVRSAYAALQNLNNGDIDQTLMSACDKLLESLLKAAQEAGGWPETGGGLLRQVLILLENPLLMDPNHHSVLCKLTRVITSQPVSAQNDLVTSFLEYTKEQLQNVVCLVQQFITIHLYESQQIDESIEAATKLLGMLQEANTKCTRISYTEFYNDAVNNEEFNIKEDYRRWKQPERYSFSFCKYPFIYDPSSKSRILQLESTMKMSHEFEDAVLRSIFIGATCPYLVLKVRREHLIMDTLHQIQRRPEDLKKPLKVHFVGEEGVDEGGVQKEFFQLLIRQIFDPNFCMFSYDTDTRLYWFKASGLDLDTEFELVGIVLGLAIYNGHILEFRFPMVTYMKLMGHETTLEDLKEVSPDVYKGLVNLLEFEGSVEENFGLNFQVNYEVLGEMYTEDLCENGGNITVTNANKEQYVDLYVRFLLESGIERQFVAFKRGFRRLCGGPVLHLFRPEELEQLICGRVPIKGLGNLPFVISRNGPHSDRLPTAHTCFNHLLLPEYDTEETLENRLMTAINNAEGFGLM</sequence>
<keyword evidence="4 5" id="KW-0833">Ubl conjugation pathway</keyword>
<evidence type="ECO:0000256" key="3">
    <source>
        <dbReference type="ARBA" id="ARBA00022679"/>
    </source>
</evidence>
<dbReference type="SUPFAM" id="SSF56204">
    <property type="entry name" value="Hect, E3 ligase catalytic domain"/>
    <property type="match status" value="1"/>
</dbReference>
<protein>
    <recommendedName>
        <fullName evidence="2">HECT-type E3 ubiquitin transferase</fullName>
        <ecNumber evidence="2">2.3.2.26</ecNumber>
    </recommendedName>
</protein>
<keyword evidence="3" id="KW-0808">Transferase</keyword>
<evidence type="ECO:0000256" key="1">
    <source>
        <dbReference type="ARBA" id="ARBA00000885"/>
    </source>
</evidence>
<accession>A0AAE0G5H2</accession>
<dbReference type="Pfam" id="PF00632">
    <property type="entry name" value="HECT"/>
    <property type="match status" value="1"/>
</dbReference>
<dbReference type="PANTHER" id="PTHR45700">
    <property type="entry name" value="UBIQUITIN-PROTEIN LIGASE E3C"/>
    <property type="match status" value="1"/>
</dbReference>
<dbReference type="FunFam" id="3.30.2160.10:FF:000004">
    <property type="entry name" value="probable E3 ubiquitin-protein ligase HERC4 isoform X1"/>
    <property type="match status" value="1"/>
</dbReference>
<feature type="domain" description="HECT" evidence="7">
    <location>
        <begin position="379"/>
        <end position="653"/>
    </location>
</feature>
<reference evidence="8 9" key="1">
    <citation type="journal article" date="2015" name="Genome Biol. Evol.">
        <title>Comparative Genomics of a Bacterivorous Green Alga Reveals Evolutionary Causalities and Consequences of Phago-Mixotrophic Mode of Nutrition.</title>
        <authorList>
            <person name="Burns J.A."/>
            <person name="Paasch A."/>
            <person name="Narechania A."/>
            <person name="Kim E."/>
        </authorList>
    </citation>
    <scope>NUCLEOTIDE SEQUENCE [LARGE SCALE GENOMIC DNA]</scope>
    <source>
        <strain evidence="8 9">PLY_AMNH</strain>
    </source>
</reference>
<dbReference type="AlphaFoldDB" id="A0AAE0G5H2"/>
<evidence type="ECO:0000256" key="2">
    <source>
        <dbReference type="ARBA" id="ARBA00012485"/>
    </source>
</evidence>
<evidence type="ECO:0000256" key="5">
    <source>
        <dbReference type="PROSITE-ProRule" id="PRU00104"/>
    </source>
</evidence>
<dbReference type="EC" id="2.3.2.26" evidence="2"/>
<dbReference type="CDD" id="cd00078">
    <property type="entry name" value="HECTc"/>
    <property type="match status" value="1"/>
</dbReference>
<dbReference type="SMART" id="SM00119">
    <property type="entry name" value="HECTc"/>
    <property type="match status" value="1"/>
</dbReference>
<name>A0AAE0G5H2_9CHLO</name>
<evidence type="ECO:0000259" key="7">
    <source>
        <dbReference type="PROSITE" id="PS50237"/>
    </source>
</evidence>
<dbReference type="GO" id="GO:0000209">
    <property type="term" value="P:protein polyubiquitination"/>
    <property type="evidence" value="ECO:0007669"/>
    <property type="project" value="InterPro"/>
</dbReference>
<comment type="caution">
    <text evidence="8">The sequence shown here is derived from an EMBL/GenBank/DDBJ whole genome shotgun (WGS) entry which is preliminary data.</text>
</comment>
<dbReference type="InterPro" id="IPR000569">
    <property type="entry name" value="HECT_dom"/>
</dbReference>
<comment type="catalytic activity">
    <reaction evidence="1">
        <text>S-ubiquitinyl-[E2 ubiquitin-conjugating enzyme]-L-cysteine + [acceptor protein]-L-lysine = [E2 ubiquitin-conjugating enzyme]-L-cysteine + N(6)-ubiquitinyl-[acceptor protein]-L-lysine.</text>
        <dbReference type="EC" id="2.3.2.26"/>
    </reaction>
</comment>
<gene>
    <name evidence="8" type="ORF">CYMTET_19709</name>
</gene>
<dbReference type="Proteomes" id="UP001190700">
    <property type="component" value="Unassembled WGS sequence"/>
</dbReference>
<dbReference type="PANTHER" id="PTHR45700:SF8">
    <property type="entry name" value="HECT-TYPE E3 UBIQUITIN TRANSFERASE"/>
    <property type="match status" value="1"/>
</dbReference>
<dbReference type="InterPro" id="IPR044611">
    <property type="entry name" value="E3A/B/C-like"/>
</dbReference>
<dbReference type="Gene3D" id="3.30.2410.10">
    <property type="entry name" value="Hect, E3 ligase catalytic domain"/>
    <property type="match status" value="1"/>
</dbReference>
<dbReference type="InterPro" id="IPR035983">
    <property type="entry name" value="Hect_E3_ubiquitin_ligase"/>
</dbReference>
<dbReference type="GO" id="GO:0061630">
    <property type="term" value="F:ubiquitin protein ligase activity"/>
    <property type="evidence" value="ECO:0007669"/>
    <property type="project" value="UniProtKB-EC"/>
</dbReference>
<evidence type="ECO:0000256" key="6">
    <source>
        <dbReference type="SAM" id="MobiDB-lite"/>
    </source>
</evidence>
<dbReference type="Gene3D" id="3.30.2160.10">
    <property type="entry name" value="Hect, E3 ligase catalytic domain"/>
    <property type="match status" value="1"/>
</dbReference>
<feature type="active site" description="Glycyl thioester intermediate" evidence="5">
    <location>
        <position position="621"/>
    </location>
</feature>
<evidence type="ECO:0000256" key="4">
    <source>
        <dbReference type="ARBA" id="ARBA00022786"/>
    </source>
</evidence>
<dbReference type="PROSITE" id="PS50237">
    <property type="entry name" value="HECT"/>
    <property type="match status" value="1"/>
</dbReference>
<proteinExistence type="predicted"/>
<feature type="region of interest" description="Disordered" evidence="6">
    <location>
        <begin position="1"/>
        <end position="28"/>
    </location>
</feature>
<dbReference type="Gene3D" id="3.90.1750.10">
    <property type="entry name" value="Hect, E3 ligase catalytic domains"/>
    <property type="match status" value="1"/>
</dbReference>
<evidence type="ECO:0000313" key="9">
    <source>
        <dbReference type="Proteomes" id="UP001190700"/>
    </source>
</evidence>
<dbReference type="EMBL" id="LGRX02009243">
    <property type="protein sequence ID" value="KAK3271964.1"/>
    <property type="molecule type" value="Genomic_DNA"/>
</dbReference>
<organism evidence="8 9">
    <name type="scientific">Cymbomonas tetramitiformis</name>
    <dbReference type="NCBI Taxonomy" id="36881"/>
    <lineage>
        <taxon>Eukaryota</taxon>
        <taxon>Viridiplantae</taxon>
        <taxon>Chlorophyta</taxon>
        <taxon>Pyramimonadophyceae</taxon>
        <taxon>Pyramimonadales</taxon>
        <taxon>Pyramimonadaceae</taxon>
        <taxon>Cymbomonas</taxon>
    </lineage>
</organism>